<keyword evidence="3" id="KW-1185">Reference proteome</keyword>
<protein>
    <submittedName>
        <fullName evidence="2">Uncharacterized protein</fullName>
    </submittedName>
</protein>
<evidence type="ECO:0000313" key="2">
    <source>
        <dbReference type="EMBL" id="CAE1252701.1"/>
    </source>
</evidence>
<feature type="transmembrane region" description="Helical" evidence="1">
    <location>
        <begin position="285"/>
        <end position="308"/>
    </location>
</feature>
<feature type="transmembrane region" description="Helical" evidence="1">
    <location>
        <begin position="163"/>
        <end position="181"/>
    </location>
</feature>
<reference evidence="2" key="1">
    <citation type="submission" date="2021-01" db="EMBL/GenBank/DDBJ databases">
        <authorList>
            <person name="Li R."/>
            <person name="Bekaert M."/>
        </authorList>
    </citation>
    <scope>NUCLEOTIDE SEQUENCE</scope>
    <source>
        <strain evidence="2">Farmed</strain>
    </source>
</reference>
<evidence type="ECO:0000313" key="3">
    <source>
        <dbReference type="Proteomes" id="UP000597762"/>
    </source>
</evidence>
<feature type="transmembrane region" description="Helical" evidence="1">
    <location>
        <begin position="201"/>
        <end position="224"/>
    </location>
</feature>
<keyword evidence="1" id="KW-1133">Transmembrane helix</keyword>
<organism evidence="2 3">
    <name type="scientific">Acanthosepion pharaonis</name>
    <name type="common">Pharaoh cuttlefish</name>
    <name type="synonym">Sepia pharaonis</name>
    <dbReference type="NCBI Taxonomy" id="158019"/>
    <lineage>
        <taxon>Eukaryota</taxon>
        <taxon>Metazoa</taxon>
        <taxon>Spiralia</taxon>
        <taxon>Lophotrochozoa</taxon>
        <taxon>Mollusca</taxon>
        <taxon>Cephalopoda</taxon>
        <taxon>Coleoidea</taxon>
        <taxon>Decapodiformes</taxon>
        <taxon>Sepiida</taxon>
        <taxon>Sepiina</taxon>
        <taxon>Sepiidae</taxon>
        <taxon>Acanthosepion</taxon>
    </lineage>
</organism>
<feature type="transmembrane region" description="Helical" evidence="1">
    <location>
        <begin position="245"/>
        <end position="265"/>
    </location>
</feature>
<dbReference type="EMBL" id="CAHIKZ030001106">
    <property type="protein sequence ID" value="CAE1252701.1"/>
    <property type="molecule type" value="Genomic_DNA"/>
</dbReference>
<feature type="transmembrane region" description="Helical" evidence="1">
    <location>
        <begin position="70"/>
        <end position="87"/>
    </location>
</feature>
<feature type="transmembrane region" description="Helical" evidence="1">
    <location>
        <begin position="108"/>
        <end position="127"/>
    </location>
</feature>
<gene>
    <name evidence="2" type="ORF">SPHA_28094</name>
</gene>
<dbReference type="AlphaFoldDB" id="A0A812C6X5"/>
<sequence>MFFLFVSKTRDKVMATKKAEGFGGGELFLLRPEGQLGHLLSFFFGKTFRKNFLSIYFLSPYIDSFCLLDHHLLLLLLLVLPFFFFFFSSSSSSSSFSFISSPSSCLPLLLLLLLILFLLLLLLLFPFFFFSSYFSSFSFFSLFSSSFRSAYFSPPPSSSSTSSLPLLIFLLFLLIFFHIFLSSPFSSSHPTPPSLPPPTPFLPLLLLLFLFFFTTSKHFFVCLADIFWLHFMALRLFENYIYSSFYEYIFIFSNVVYFITLPISSSTISIPKPSFICNYYYPLEAVKFFLCQSPLMHVLSFLLGVYLCS</sequence>
<proteinExistence type="predicted"/>
<comment type="caution">
    <text evidence="2">The sequence shown here is derived from an EMBL/GenBank/DDBJ whole genome shotgun (WGS) entry which is preliminary data.</text>
</comment>
<accession>A0A812C6X5</accession>
<dbReference type="Proteomes" id="UP000597762">
    <property type="component" value="Unassembled WGS sequence"/>
</dbReference>
<keyword evidence="1" id="KW-0812">Transmembrane</keyword>
<keyword evidence="1" id="KW-0472">Membrane</keyword>
<name>A0A812C6X5_ACAPH</name>
<evidence type="ECO:0000256" key="1">
    <source>
        <dbReference type="SAM" id="Phobius"/>
    </source>
</evidence>